<evidence type="ECO:0000313" key="1">
    <source>
        <dbReference type="EMBL" id="SEJ58700.1"/>
    </source>
</evidence>
<evidence type="ECO:0000313" key="3">
    <source>
        <dbReference type="Proteomes" id="UP000199005"/>
    </source>
</evidence>
<protein>
    <submittedName>
        <fullName evidence="2">Uncharacterized protein</fullName>
    </submittedName>
</protein>
<dbReference type="AlphaFoldDB" id="A0A1H9TG10"/>
<sequence>MAGSFAALIDEMDAAITASLGDGTADYLDTAGLPAASGVEVMIDREAQHAGADGMFVVVPISISWRKAQLATATRGGRFVVGTDSYIVEDIIADDGHMVTAACMEAP</sequence>
<dbReference type="Proteomes" id="UP000199005">
    <property type="component" value="Unassembled WGS sequence"/>
</dbReference>
<dbReference type="Proteomes" id="UP000199267">
    <property type="component" value="Unassembled WGS sequence"/>
</dbReference>
<dbReference type="STRING" id="170623.SAMN04244579_04866"/>
<dbReference type="Pfam" id="PF05354">
    <property type="entry name" value="Phage_attach"/>
    <property type="match status" value="1"/>
</dbReference>
<dbReference type="InterPro" id="IPR008018">
    <property type="entry name" value="Phage_tail_attach_FII"/>
</dbReference>
<evidence type="ECO:0000313" key="4">
    <source>
        <dbReference type="Proteomes" id="UP000199267"/>
    </source>
</evidence>
<dbReference type="GO" id="GO:0019068">
    <property type="term" value="P:virion assembly"/>
    <property type="evidence" value="ECO:0007669"/>
    <property type="project" value="InterPro"/>
</dbReference>
<reference evidence="3 4" key="1">
    <citation type="submission" date="2016-10" db="EMBL/GenBank/DDBJ databases">
        <authorList>
            <person name="de Groot N.N."/>
        </authorList>
    </citation>
    <scope>NUCLEOTIDE SEQUENCE [LARGE SCALE GENOMIC DNA]</scope>
    <source>
        <strain evidence="1 3">DSM 1041</strain>
        <strain evidence="2 4">DSM 378</strain>
    </source>
</reference>
<dbReference type="EMBL" id="FOFJ01000149">
    <property type="protein sequence ID" value="SER96142.1"/>
    <property type="molecule type" value="Genomic_DNA"/>
</dbReference>
<gene>
    <name evidence="2" type="ORF">SAMN04244573_04656</name>
    <name evidence="1" type="ORF">SAMN04244579_04866</name>
</gene>
<name>A0A1H9TG10_9GAMM</name>
<evidence type="ECO:0000313" key="2">
    <source>
        <dbReference type="EMBL" id="SER96142.1"/>
    </source>
</evidence>
<proteinExistence type="predicted"/>
<accession>A0A1H9TG10</accession>
<dbReference type="EMBL" id="FNYO01000196">
    <property type="protein sequence ID" value="SEJ58700.1"/>
    <property type="molecule type" value="Genomic_DNA"/>
</dbReference>
<organism evidence="2 4">
    <name type="scientific">Azotobacter beijerinckii</name>
    <dbReference type="NCBI Taxonomy" id="170623"/>
    <lineage>
        <taxon>Bacteria</taxon>
        <taxon>Pseudomonadati</taxon>
        <taxon>Pseudomonadota</taxon>
        <taxon>Gammaproteobacteria</taxon>
        <taxon>Pseudomonadales</taxon>
        <taxon>Pseudomonadaceae</taxon>
        <taxon>Azotobacter</taxon>
    </lineage>
</organism>
<dbReference type="RefSeq" id="WP_090625682.1">
    <property type="nucleotide sequence ID" value="NZ_FNYO01000196.1"/>
</dbReference>